<dbReference type="GO" id="GO:0022857">
    <property type="term" value="F:transmembrane transporter activity"/>
    <property type="evidence" value="ECO:0007669"/>
    <property type="project" value="InterPro"/>
</dbReference>
<evidence type="ECO:0000313" key="8">
    <source>
        <dbReference type="EMBL" id="UUX57924.1"/>
    </source>
</evidence>
<dbReference type="RefSeq" id="WP_257745339.1">
    <property type="nucleotide sequence ID" value="NZ_CP102487.1"/>
</dbReference>
<proteinExistence type="predicted"/>
<dbReference type="InterPro" id="IPR020846">
    <property type="entry name" value="MFS_dom"/>
</dbReference>
<feature type="transmembrane region" description="Helical" evidence="6">
    <location>
        <begin position="313"/>
        <end position="334"/>
    </location>
</feature>
<dbReference type="SUPFAM" id="SSF103473">
    <property type="entry name" value="MFS general substrate transporter"/>
    <property type="match status" value="1"/>
</dbReference>
<evidence type="ECO:0000256" key="3">
    <source>
        <dbReference type="ARBA" id="ARBA00022692"/>
    </source>
</evidence>
<dbReference type="PROSITE" id="PS50850">
    <property type="entry name" value="MFS"/>
    <property type="match status" value="1"/>
</dbReference>
<evidence type="ECO:0000256" key="4">
    <source>
        <dbReference type="ARBA" id="ARBA00022989"/>
    </source>
</evidence>
<sequence length="502" mass="54371">MGANRRTAEDLQTHHLQPQPTHRYYLWVPGRLAATGRRTFHIQLFIGLRAAIRHAFTQEERPMQASKTTPGMRSPAVLNKLIFGRIMPLLIAAYVIAFIDRTNIGMAKDRMEIDLGISATAYGIGAGLFFLTYALSEIPSNLIMHRVGARFWIMRIMITWGLLSACMSLVQGEWSFYILRMLLGIAEAGLFPGVIYFITQWFMVKDRARANGFFLLGVALANVIGAPLGGLLLTMDGLGGLHGWQWMFIIEGIPACFLALVVWKMLPNKPSEAKFLTRAEAEDLEARIAAEESAGAAAAGNSKLRHVLKDKQILLVVAIYFTHQIAVYALSFFLPSIIGTYGELTSVQIGLLTSIPWLFSAIGALLIPRLATDGSRSRTVASASMVGIVAGFALGAIGGPVLGLIGFSIAAFNFFALQPILFTYPATRLSGAALAGGIAFVNTVGLFGGFLGPYVMGLLEEITGNKMSGLWFIVIMCAIGAVLTLKLRRGTEDPSKASVSGH</sequence>
<dbReference type="AlphaFoldDB" id="A0AA94XSD0"/>
<feature type="transmembrane region" description="Helical" evidence="6">
    <location>
        <begin position="176"/>
        <end position="198"/>
    </location>
</feature>
<feature type="transmembrane region" description="Helical" evidence="6">
    <location>
        <begin position="404"/>
        <end position="424"/>
    </location>
</feature>
<feature type="transmembrane region" description="Helical" evidence="6">
    <location>
        <begin position="468"/>
        <end position="487"/>
    </location>
</feature>
<reference evidence="8" key="1">
    <citation type="journal article" date="2022" name="Pest Manag. Sci.">
        <title>Glutamicibacter halophytocola-mediated host fitness of potato tuber moth on Solanaceae crops.</title>
        <authorList>
            <person name="Wang W."/>
            <person name="Xiao G."/>
            <person name="Du G."/>
            <person name="Chang L."/>
            <person name="Yang Y."/>
            <person name="Ye J."/>
            <person name="Chen B."/>
        </authorList>
    </citation>
    <scope>NUCLEOTIDE SEQUENCE</scope>
    <source>
        <strain evidence="8">S2</strain>
    </source>
</reference>
<feature type="transmembrane region" description="Helical" evidence="6">
    <location>
        <begin position="379"/>
        <end position="398"/>
    </location>
</feature>
<accession>A0AA94XSD0</accession>
<dbReference type="PANTHER" id="PTHR43791">
    <property type="entry name" value="PERMEASE-RELATED"/>
    <property type="match status" value="1"/>
</dbReference>
<keyword evidence="2" id="KW-0813">Transport</keyword>
<dbReference type="Gene3D" id="1.20.1250.20">
    <property type="entry name" value="MFS general substrate transporter like domains"/>
    <property type="match status" value="2"/>
</dbReference>
<dbReference type="EMBL" id="CP102487">
    <property type="protein sequence ID" value="UUX57924.1"/>
    <property type="molecule type" value="Genomic_DNA"/>
</dbReference>
<evidence type="ECO:0000256" key="1">
    <source>
        <dbReference type="ARBA" id="ARBA00004651"/>
    </source>
</evidence>
<dbReference type="GO" id="GO:0005886">
    <property type="term" value="C:plasma membrane"/>
    <property type="evidence" value="ECO:0007669"/>
    <property type="project" value="UniProtKB-SubCell"/>
</dbReference>
<evidence type="ECO:0000259" key="7">
    <source>
        <dbReference type="PROSITE" id="PS50850"/>
    </source>
</evidence>
<feature type="transmembrane region" description="Helical" evidence="6">
    <location>
        <begin position="431"/>
        <end position="456"/>
    </location>
</feature>
<dbReference type="Proteomes" id="UP001060018">
    <property type="component" value="Chromosome"/>
</dbReference>
<protein>
    <submittedName>
        <fullName evidence="8">MFS transporter</fullName>
    </submittedName>
</protein>
<feature type="domain" description="Major facilitator superfamily (MFS) profile" evidence="7">
    <location>
        <begin position="86"/>
        <end position="492"/>
    </location>
</feature>
<dbReference type="PANTHER" id="PTHR43791:SF30">
    <property type="entry name" value="INNER MEMBRANE TRANSPORT PROTEIN RHMT"/>
    <property type="match status" value="1"/>
</dbReference>
<name>A0AA94XSD0_9MICC</name>
<feature type="transmembrane region" description="Helical" evidence="6">
    <location>
        <begin position="147"/>
        <end position="170"/>
    </location>
</feature>
<feature type="transmembrane region" description="Helical" evidence="6">
    <location>
        <begin position="82"/>
        <end position="99"/>
    </location>
</feature>
<feature type="transmembrane region" description="Helical" evidence="6">
    <location>
        <begin position="346"/>
        <end position="367"/>
    </location>
</feature>
<feature type="transmembrane region" description="Helical" evidence="6">
    <location>
        <begin position="119"/>
        <end position="135"/>
    </location>
</feature>
<evidence type="ECO:0000256" key="2">
    <source>
        <dbReference type="ARBA" id="ARBA00022448"/>
    </source>
</evidence>
<evidence type="ECO:0000256" key="5">
    <source>
        <dbReference type="ARBA" id="ARBA00023136"/>
    </source>
</evidence>
<evidence type="ECO:0000256" key="6">
    <source>
        <dbReference type="SAM" id="Phobius"/>
    </source>
</evidence>
<dbReference type="FunFam" id="1.20.1250.20:FF:000018">
    <property type="entry name" value="MFS transporter permease"/>
    <property type="match status" value="1"/>
</dbReference>
<evidence type="ECO:0000313" key="9">
    <source>
        <dbReference type="Proteomes" id="UP001060018"/>
    </source>
</evidence>
<dbReference type="InterPro" id="IPR036259">
    <property type="entry name" value="MFS_trans_sf"/>
</dbReference>
<dbReference type="InterPro" id="IPR011701">
    <property type="entry name" value="MFS"/>
</dbReference>
<dbReference type="Pfam" id="PF07690">
    <property type="entry name" value="MFS_1"/>
    <property type="match status" value="1"/>
</dbReference>
<keyword evidence="5 6" id="KW-0472">Membrane</keyword>
<gene>
    <name evidence="8" type="ORF">NUH22_11435</name>
</gene>
<keyword evidence="4 6" id="KW-1133">Transmembrane helix</keyword>
<organism evidence="8 9">
    <name type="scientific">Glutamicibacter halophytocola</name>
    <dbReference type="NCBI Taxonomy" id="1933880"/>
    <lineage>
        <taxon>Bacteria</taxon>
        <taxon>Bacillati</taxon>
        <taxon>Actinomycetota</taxon>
        <taxon>Actinomycetes</taxon>
        <taxon>Micrococcales</taxon>
        <taxon>Micrococcaceae</taxon>
        <taxon>Glutamicibacter</taxon>
    </lineage>
</organism>
<keyword evidence="3 6" id="KW-0812">Transmembrane</keyword>
<feature type="transmembrane region" description="Helical" evidence="6">
    <location>
        <begin position="244"/>
        <end position="266"/>
    </location>
</feature>
<comment type="subcellular location">
    <subcellularLocation>
        <location evidence="1">Cell membrane</location>
        <topology evidence="1">Multi-pass membrane protein</topology>
    </subcellularLocation>
</comment>
<feature type="transmembrane region" description="Helical" evidence="6">
    <location>
        <begin position="210"/>
        <end position="232"/>
    </location>
</feature>
<dbReference type="CDD" id="cd17319">
    <property type="entry name" value="MFS_ExuT_GudP_like"/>
    <property type="match status" value="1"/>
</dbReference>